<dbReference type="SMART" id="SM00131">
    <property type="entry name" value="KU"/>
    <property type="match status" value="1"/>
</dbReference>
<feature type="domain" description="BPTI/Kunitz inhibitor" evidence="2">
    <location>
        <begin position="32"/>
        <end position="82"/>
    </location>
</feature>
<accession>A0A8C3X9V7</accession>
<organism evidence="3 4">
    <name type="scientific">Cyanoderma ruficeps</name>
    <name type="common">rufous-capped babbler</name>
    <dbReference type="NCBI Taxonomy" id="181631"/>
    <lineage>
        <taxon>Eukaryota</taxon>
        <taxon>Metazoa</taxon>
        <taxon>Chordata</taxon>
        <taxon>Craniata</taxon>
        <taxon>Vertebrata</taxon>
        <taxon>Euteleostomi</taxon>
        <taxon>Archelosauria</taxon>
        <taxon>Archosauria</taxon>
        <taxon>Dinosauria</taxon>
        <taxon>Saurischia</taxon>
        <taxon>Theropoda</taxon>
        <taxon>Coelurosauria</taxon>
        <taxon>Aves</taxon>
        <taxon>Neognathae</taxon>
        <taxon>Neoaves</taxon>
        <taxon>Telluraves</taxon>
        <taxon>Australaves</taxon>
        <taxon>Passeriformes</taxon>
        <taxon>Sylvioidea</taxon>
        <taxon>Timaliidae</taxon>
        <taxon>Cyanoderma</taxon>
    </lineage>
</organism>
<sequence>MLFLVKEALLRQHNLFPDSKLTFTDALPDPRCLEPMKPGDCWNYMVKWFYDKNGNSCGQFWYGGCNGTNNRFETEKECREASRHGLQRGLLPVMHNCLYKRHITHPKKACIKYSISAFSTGNFY</sequence>
<dbReference type="InterPro" id="IPR050098">
    <property type="entry name" value="TFPI/VKTCI-like"/>
</dbReference>
<name>A0A8C3X9V7_9PASS</name>
<dbReference type="PRINTS" id="PR00759">
    <property type="entry name" value="BASICPTASE"/>
</dbReference>
<dbReference type="SUPFAM" id="SSF57362">
    <property type="entry name" value="BPTI-like"/>
    <property type="match status" value="1"/>
</dbReference>
<dbReference type="PANTHER" id="PTHR10083">
    <property type="entry name" value="KUNITZ-TYPE PROTEASE INHIBITOR-RELATED"/>
    <property type="match status" value="1"/>
</dbReference>
<evidence type="ECO:0000259" key="2">
    <source>
        <dbReference type="PROSITE" id="PS50279"/>
    </source>
</evidence>
<dbReference type="InterPro" id="IPR036880">
    <property type="entry name" value="Kunitz_BPTI_sf"/>
</dbReference>
<dbReference type="GO" id="GO:0005615">
    <property type="term" value="C:extracellular space"/>
    <property type="evidence" value="ECO:0007669"/>
    <property type="project" value="TreeGrafter"/>
</dbReference>
<reference evidence="3" key="2">
    <citation type="submission" date="2025-09" db="UniProtKB">
        <authorList>
            <consortium name="Ensembl"/>
        </authorList>
    </citation>
    <scope>IDENTIFICATION</scope>
</reference>
<dbReference type="InterPro" id="IPR002223">
    <property type="entry name" value="Kunitz_BPTI"/>
</dbReference>
<dbReference type="Ensembl" id="ENSCRFT00000009097.1">
    <property type="protein sequence ID" value="ENSCRFP00000008780.1"/>
    <property type="gene ID" value="ENSCRFG00000006896.1"/>
</dbReference>
<dbReference type="PROSITE" id="PS50279">
    <property type="entry name" value="BPTI_KUNITZ_2"/>
    <property type="match status" value="1"/>
</dbReference>
<evidence type="ECO:0000313" key="3">
    <source>
        <dbReference type="Ensembl" id="ENSCRFP00000008780.1"/>
    </source>
</evidence>
<evidence type="ECO:0000313" key="4">
    <source>
        <dbReference type="Proteomes" id="UP000694396"/>
    </source>
</evidence>
<dbReference type="PANTHER" id="PTHR10083:SF375">
    <property type="entry name" value="BPTI_KUNITZ INHIBITOR DOMAIN-CONTAINING PROTEIN"/>
    <property type="match status" value="1"/>
</dbReference>
<dbReference type="FunFam" id="4.10.410.10:FF:000020">
    <property type="entry name" value="Collagen, type VI, alpha 3"/>
    <property type="match status" value="1"/>
</dbReference>
<proteinExistence type="predicted"/>
<keyword evidence="1" id="KW-1015">Disulfide bond</keyword>
<dbReference type="Gene3D" id="4.10.410.10">
    <property type="entry name" value="Pancreatic trypsin inhibitor Kunitz domain"/>
    <property type="match status" value="1"/>
</dbReference>
<dbReference type="InterPro" id="IPR020901">
    <property type="entry name" value="Prtase_inh_Kunz-CS"/>
</dbReference>
<dbReference type="AlphaFoldDB" id="A0A8C3X9V7"/>
<reference evidence="3" key="1">
    <citation type="submission" date="2025-08" db="UniProtKB">
        <authorList>
            <consortium name="Ensembl"/>
        </authorList>
    </citation>
    <scope>IDENTIFICATION</scope>
</reference>
<dbReference type="GO" id="GO:0004867">
    <property type="term" value="F:serine-type endopeptidase inhibitor activity"/>
    <property type="evidence" value="ECO:0007669"/>
    <property type="project" value="InterPro"/>
</dbReference>
<dbReference type="Proteomes" id="UP000694396">
    <property type="component" value="Unplaced"/>
</dbReference>
<keyword evidence="4" id="KW-1185">Reference proteome</keyword>
<evidence type="ECO:0000256" key="1">
    <source>
        <dbReference type="ARBA" id="ARBA00023157"/>
    </source>
</evidence>
<dbReference type="Pfam" id="PF00014">
    <property type="entry name" value="Kunitz_BPTI"/>
    <property type="match status" value="1"/>
</dbReference>
<protein>
    <recommendedName>
        <fullName evidence="2">BPTI/Kunitz inhibitor domain-containing protein</fullName>
    </recommendedName>
</protein>
<dbReference type="PROSITE" id="PS00280">
    <property type="entry name" value="BPTI_KUNITZ_1"/>
    <property type="match status" value="1"/>
</dbReference>